<reference evidence="2" key="1">
    <citation type="submission" date="2016-09" db="EMBL/GenBank/DDBJ databases">
        <authorList>
            <person name="Capua I."/>
            <person name="De Benedictis P."/>
            <person name="Joannis T."/>
            <person name="Lombin L.H."/>
            <person name="Cattoli G."/>
        </authorList>
    </citation>
    <scope>NUCLEOTIDE SEQUENCE</scope>
    <source>
        <strain evidence="2">B9</strain>
    </source>
</reference>
<name>A0A1K0IK76_CUPNE</name>
<dbReference type="EMBL" id="FMSH01000351">
    <property type="protein sequence ID" value="SCU82413.1"/>
    <property type="molecule type" value="Genomic_DNA"/>
</dbReference>
<dbReference type="Gene3D" id="3.30.70.100">
    <property type="match status" value="1"/>
</dbReference>
<sequence length="105" mass="11607">MPKGYWIGQVEITDPEKFAAYSEANQIAYRKYGGRYLIRGGNADVVEGSFRSRLVVIEFEDYETALACYRSPEYQIAANLRKAGSTGDVVVVEGYAGVQPEDASL</sequence>
<feature type="domain" description="DUF1330" evidence="1">
    <location>
        <begin position="3"/>
        <end position="95"/>
    </location>
</feature>
<accession>A0A1K0IK76</accession>
<proteinExistence type="predicted"/>
<dbReference type="PANTHER" id="PTHR41521">
    <property type="match status" value="1"/>
</dbReference>
<dbReference type="Pfam" id="PF07045">
    <property type="entry name" value="DUF1330"/>
    <property type="match status" value="1"/>
</dbReference>
<dbReference type="InterPro" id="IPR010753">
    <property type="entry name" value="DUF1330"/>
</dbReference>
<evidence type="ECO:0000313" key="2">
    <source>
        <dbReference type="EMBL" id="SCU82413.1"/>
    </source>
</evidence>
<dbReference type="SUPFAM" id="SSF54909">
    <property type="entry name" value="Dimeric alpha+beta barrel"/>
    <property type="match status" value="1"/>
</dbReference>
<gene>
    <name evidence="2" type="ORF">CNECB9_4140021</name>
</gene>
<dbReference type="PANTHER" id="PTHR41521:SF4">
    <property type="entry name" value="BLR0684 PROTEIN"/>
    <property type="match status" value="1"/>
</dbReference>
<organism evidence="2">
    <name type="scientific">Cupriavidus necator</name>
    <name type="common">Alcaligenes eutrophus</name>
    <name type="synonym">Ralstonia eutropha</name>
    <dbReference type="NCBI Taxonomy" id="106590"/>
    <lineage>
        <taxon>Bacteria</taxon>
        <taxon>Pseudomonadati</taxon>
        <taxon>Pseudomonadota</taxon>
        <taxon>Betaproteobacteria</taxon>
        <taxon>Burkholderiales</taxon>
        <taxon>Burkholderiaceae</taxon>
        <taxon>Cupriavidus</taxon>
    </lineage>
</organism>
<protein>
    <recommendedName>
        <fullName evidence="1">DUF1330 domain-containing protein</fullName>
    </recommendedName>
</protein>
<evidence type="ECO:0000259" key="1">
    <source>
        <dbReference type="Pfam" id="PF07045"/>
    </source>
</evidence>
<dbReference type="AlphaFoldDB" id="A0A1K0IK76"/>
<dbReference type="RefSeq" id="WP_340527406.1">
    <property type="nucleotide sequence ID" value="NZ_FMSH01000351.1"/>
</dbReference>
<dbReference type="InterPro" id="IPR011008">
    <property type="entry name" value="Dimeric_a/b-barrel"/>
</dbReference>